<proteinExistence type="predicted"/>
<evidence type="ECO:0000256" key="2">
    <source>
        <dbReference type="SAM" id="Phobius"/>
    </source>
</evidence>
<keyword evidence="3" id="KW-1185">Reference proteome</keyword>
<accession>A0ABM1N7S0</accession>
<keyword evidence="2" id="KW-1133">Transmembrane helix</keyword>
<feature type="region of interest" description="Disordered" evidence="1">
    <location>
        <begin position="88"/>
        <end position="114"/>
    </location>
</feature>
<evidence type="ECO:0000256" key="1">
    <source>
        <dbReference type="SAM" id="MobiDB-lite"/>
    </source>
</evidence>
<dbReference type="RefSeq" id="XP_017782870.1">
    <property type="nucleotide sequence ID" value="XM_017927381.1"/>
</dbReference>
<organism evidence="3 4">
    <name type="scientific">Nicrophorus vespilloides</name>
    <name type="common">Boreal carrion beetle</name>
    <dbReference type="NCBI Taxonomy" id="110193"/>
    <lineage>
        <taxon>Eukaryota</taxon>
        <taxon>Metazoa</taxon>
        <taxon>Ecdysozoa</taxon>
        <taxon>Arthropoda</taxon>
        <taxon>Hexapoda</taxon>
        <taxon>Insecta</taxon>
        <taxon>Pterygota</taxon>
        <taxon>Neoptera</taxon>
        <taxon>Endopterygota</taxon>
        <taxon>Coleoptera</taxon>
        <taxon>Polyphaga</taxon>
        <taxon>Staphyliniformia</taxon>
        <taxon>Silphidae</taxon>
        <taxon>Nicrophorinae</taxon>
        <taxon>Nicrophorus</taxon>
    </lineage>
</organism>
<sequence length="451" mass="52086">MEPVHYIKSMASIHKSFQVPSSVVQVPRMLMVIATMMIVGGAAAFTRSYDLEVPGSHPIRIIEADPMWDEPKNTEVRGDRVFRTEVEHRTLQPNTKKKLDRMDKDEAQDEEDNSHRLKDFLNSYAEKFKKQQHHQQDEVHMKDVEEGKDKSKAWNMLNYEKHNHPYDDKRGWVSMDAVPWSVSKISKWHQNDKPTQDNDRFYSNDYPDYPKRPKPQYFQDQEDVEVESPKPLFARPSAIYNQKVHVHPIINIPNRNPQQQQQHHHDCNKHTDIITDGEAPHFPDHASHQEYANRRRGTNAEFLPTHPFNEDVLPPLKNGKVNMTTSHGGLLQVESTFQTVEEAQKAHAKRQRIKTRNPIRTKYQMKPLPLKIKPTVATPAHYQLPYQLQQGVKDNNPDTASVLAAVGAGMIPAGMALLVPMAMSGRKRRDLRFVTSSPYVDQIEITLPRSF</sequence>
<reference evidence="4" key="1">
    <citation type="submission" date="2025-08" db="UniProtKB">
        <authorList>
            <consortium name="RefSeq"/>
        </authorList>
    </citation>
    <scope>IDENTIFICATION</scope>
    <source>
        <tissue evidence="4">Whole Larva</tissue>
    </source>
</reference>
<evidence type="ECO:0000313" key="4">
    <source>
        <dbReference type="RefSeq" id="XP_017782870.1"/>
    </source>
</evidence>
<keyword evidence="2" id="KW-0812">Transmembrane</keyword>
<name>A0ABM1N7S0_NICVS</name>
<keyword evidence="2" id="KW-0472">Membrane</keyword>
<protein>
    <submittedName>
        <fullName evidence="4">Uncharacterized protein LOC108567110</fullName>
    </submittedName>
</protein>
<dbReference type="Proteomes" id="UP000695000">
    <property type="component" value="Unplaced"/>
</dbReference>
<gene>
    <name evidence="4" type="primary">LOC108567110</name>
</gene>
<feature type="transmembrane region" description="Helical" evidence="2">
    <location>
        <begin position="402"/>
        <end position="423"/>
    </location>
</feature>
<evidence type="ECO:0000313" key="3">
    <source>
        <dbReference type="Proteomes" id="UP000695000"/>
    </source>
</evidence>
<dbReference type="GeneID" id="108567110"/>